<organism evidence="3 4">
    <name type="scientific">Splendidivirga corallicola</name>
    <dbReference type="NCBI Taxonomy" id="3051826"/>
    <lineage>
        <taxon>Bacteria</taxon>
        <taxon>Pseudomonadati</taxon>
        <taxon>Bacteroidota</taxon>
        <taxon>Cytophagia</taxon>
        <taxon>Cytophagales</taxon>
        <taxon>Splendidivirgaceae</taxon>
        <taxon>Splendidivirga</taxon>
    </lineage>
</organism>
<gene>
    <name evidence="3" type="ORF">QQ008_28445</name>
</gene>
<dbReference type="RefSeq" id="WP_346755369.1">
    <property type="nucleotide sequence ID" value="NZ_JAUJEA010000018.1"/>
</dbReference>
<dbReference type="SUPFAM" id="SSF52833">
    <property type="entry name" value="Thioredoxin-like"/>
    <property type="match status" value="1"/>
</dbReference>
<evidence type="ECO:0000259" key="2">
    <source>
        <dbReference type="PROSITE" id="PS51352"/>
    </source>
</evidence>
<sequence length="172" mass="19554">MVKRFLALLFSLALITSGCQQKNPDGANYSSVRTSIVSKIKLQDLDGNHVDLEKFKGKTVFLNFWATWCKPCIQEMPSIDKAYQQLKDDNFVFIAASNESIEKIKGFKDKQPFSMEFMKLVSGFETLDIYSIPTTYVINSDGALVMNEVGARNWNEENIINKLLKLSKQKLP</sequence>
<accession>A0ABT8KYC3</accession>
<dbReference type="PROSITE" id="PS51257">
    <property type="entry name" value="PROKAR_LIPOPROTEIN"/>
    <property type="match status" value="1"/>
</dbReference>
<feature type="domain" description="Thioredoxin" evidence="2">
    <location>
        <begin position="31"/>
        <end position="168"/>
    </location>
</feature>
<dbReference type="Pfam" id="PF08534">
    <property type="entry name" value="Redoxin"/>
    <property type="match status" value="1"/>
</dbReference>
<dbReference type="PANTHER" id="PTHR42852:SF13">
    <property type="entry name" value="PROTEIN DIPZ"/>
    <property type="match status" value="1"/>
</dbReference>
<dbReference type="CDD" id="cd02966">
    <property type="entry name" value="TlpA_like_family"/>
    <property type="match status" value="1"/>
</dbReference>
<feature type="chain" id="PRO_5045290256" evidence="1">
    <location>
        <begin position="22"/>
        <end position="172"/>
    </location>
</feature>
<dbReference type="PANTHER" id="PTHR42852">
    <property type="entry name" value="THIOL:DISULFIDE INTERCHANGE PROTEIN DSBE"/>
    <property type="match status" value="1"/>
</dbReference>
<dbReference type="InterPro" id="IPR013740">
    <property type="entry name" value="Redoxin"/>
</dbReference>
<dbReference type="Gene3D" id="3.40.30.10">
    <property type="entry name" value="Glutaredoxin"/>
    <property type="match status" value="1"/>
</dbReference>
<dbReference type="InterPro" id="IPR050553">
    <property type="entry name" value="Thioredoxin_ResA/DsbE_sf"/>
</dbReference>
<dbReference type="InterPro" id="IPR036249">
    <property type="entry name" value="Thioredoxin-like_sf"/>
</dbReference>
<dbReference type="InterPro" id="IPR013766">
    <property type="entry name" value="Thioredoxin_domain"/>
</dbReference>
<protein>
    <submittedName>
        <fullName evidence="3">TlpA disulfide reductase family protein</fullName>
    </submittedName>
</protein>
<name>A0ABT8KYC3_9BACT</name>
<keyword evidence="1" id="KW-0732">Signal</keyword>
<evidence type="ECO:0000256" key="1">
    <source>
        <dbReference type="SAM" id="SignalP"/>
    </source>
</evidence>
<dbReference type="PROSITE" id="PS51352">
    <property type="entry name" value="THIOREDOXIN_2"/>
    <property type="match status" value="1"/>
</dbReference>
<feature type="signal peptide" evidence="1">
    <location>
        <begin position="1"/>
        <end position="21"/>
    </location>
</feature>
<evidence type="ECO:0000313" key="4">
    <source>
        <dbReference type="Proteomes" id="UP001172082"/>
    </source>
</evidence>
<dbReference type="EMBL" id="JAUJEA010000018">
    <property type="protein sequence ID" value="MDN5205348.1"/>
    <property type="molecule type" value="Genomic_DNA"/>
</dbReference>
<comment type="caution">
    <text evidence="3">The sequence shown here is derived from an EMBL/GenBank/DDBJ whole genome shotgun (WGS) entry which is preliminary data.</text>
</comment>
<keyword evidence="4" id="KW-1185">Reference proteome</keyword>
<dbReference type="Proteomes" id="UP001172082">
    <property type="component" value="Unassembled WGS sequence"/>
</dbReference>
<evidence type="ECO:0000313" key="3">
    <source>
        <dbReference type="EMBL" id="MDN5205348.1"/>
    </source>
</evidence>
<reference evidence="3" key="1">
    <citation type="submission" date="2023-06" db="EMBL/GenBank/DDBJ databases">
        <title>Genomic of Parafulvivirga corallium.</title>
        <authorList>
            <person name="Wang G."/>
        </authorList>
    </citation>
    <scope>NUCLEOTIDE SEQUENCE</scope>
    <source>
        <strain evidence="3">BMA10</strain>
    </source>
</reference>
<proteinExistence type="predicted"/>